<name>A0A397V218_9GLOM</name>
<gene>
    <name evidence="2" type="ORF">C2G38_2040560</name>
</gene>
<dbReference type="EMBL" id="QKWP01000875">
    <property type="protein sequence ID" value="RIB13973.1"/>
    <property type="molecule type" value="Genomic_DNA"/>
</dbReference>
<proteinExistence type="predicted"/>
<accession>A0A397V218</accession>
<comment type="caution">
    <text evidence="2">The sequence shown here is derived from an EMBL/GenBank/DDBJ whole genome shotgun (WGS) entry which is preliminary data.</text>
</comment>
<protein>
    <submittedName>
        <fullName evidence="2">Uncharacterized protein</fullName>
    </submittedName>
</protein>
<reference evidence="2 3" key="1">
    <citation type="submission" date="2018-06" db="EMBL/GenBank/DDBJ databases">
        <title>Comparative genomics reveals the genomic features of Rhizophagus irregularis, R. cerebriforme, R. diaphanum and Gigaspora rosea, and their symbiotic lifestyle signature.</title>
        <authorList>
            <person name="Morin E."/>
            <person name="San Clemente H."/>
            <person name="Chen E.C.H."/>
            <person name="De La Providencia I."/>
            <person name="Hainaut M."/>
            <person name="Kuo A."/>
            <person name="Kohler A."/>
            <person name="Murat C."/>
            <person name="Tang N."/>
            <person name="Roy S."/>
            <person name="Loubradou J."/>
            <person name="Henrissat B."/>
            <person name="Grigoriev I.V."/>
            <person name="Corradi N."/>
            <person name="Roux C."/>
            <person name="Martin F.M."/>
        </authorList>
    </citation>
    <scope>NUCLEOTIDE SEQUENCE [LARGE SCALE GENOMIC DNA]</scope>
    <source>
        <strain evidence="2 3">DAOM 194757</strain>
    </source>
</reference>
<evidence type="ECO:0000256" key="1">
    <source>
        <dbReference type="SAM" id="MobiDB-lite"/>
    </source>
</evidence>
<keyword evidence="3" id="KW-1185">Reference proteome</keyword>
<dbReference type="AlphaFoldDB" id="A0A397V218"/>
<organism evidence="2 3">
    <name type="scientific">Gigaspora rosea</name>
    <dbReference type="NCBI Taxonomy" id="44941"/>
    <lineage>
        <taxon>Eukaryota</taxon>
        <taxon>Fungi</taxon>
        <taxon>Fungi incertae sedis</taxon>
        <taxon>Mucoromycota</taxon>
        <taxon>Glomeromycotina</taxon>
        <taxon>Glomeromycetes</taxon>
        <taxon>Diversisporales</taxon>
        <taxon>Gigasporaceae</taxon>
        <taxon>Gigaspora</taxon>
    </lineage>
</organism>
<feature type="region of interest" description="Disordered" evidence="1">
    <location>
        <begin position="45"/>
        <end position="66"/>
    </location>
</feature>
<sequence>MEARVHYKVITPSPTINNLILKASLEGTFENKARMYKPTARKYPTIDYDANQGNPNNPRLPKPKSHQNRANLAIVGHELDRGAENDRNTPTEAKFEQQIIENNSIQCICKPSRIHTKIPNGQCKRYE</sequence>
<dbReference type="Proteomes" id="UP000266673">
    <property type="component" value="Unassembled WGS sequence"/>
</dbReference>
<evidence type="ECO:0000313" key="2">
    <source>
        <dbReference type="EMBL" id="RIB13973.1"/>
    </source>
</evidence>
<dbReference type="OrthoDB" id="2480256at2759"/>
<evidence type="ECO:0000313" key="3">
    <source>
        <dbReference type="Proteomes" id="UP000266673"/>
    </source>
</evidence>